<dbReference type="PANTHER" id="PTHR34062:SF1">
    <property type="entry name" value="NADH-UBIQUINONE OXIDOREDUCTASE 21KDA SUBUNIT N-TERMINAL DOMAIN-CONTAINING PROTEIN"/>
    <property type="match status" value="1"/>
</dbReference>
<protein>
    <recommendedName>
        <fullName evidence="5">NADH-ubiquinone oxidoreductase subunit</fullName>
    </recommendedName>
</protein>
<dbReference type="Proteomes" id="UP000011777">
    <property type="component" value="Unassembled WGS sequence"/>
</dbReference>
<evidence type="ECO:0000259" key="2">
    <source>
        <dbReference type="Pfam" id="PF12853"/>
    </source>
</evidence>
<evidence type="ECO:0000259" key="1">
    <source>
        <dbReference type="Pfam" id="PF10785"/>
    </source>
</evidence>
<dbReference type="InterPro" id="IPR024549">
    <property type="entry name" value="NADH-UbQ_OxRdtase_su21_C_fun"/>
</dbReference>
<organism evidence="3 4">
    <name type="scientific">Candida maltosa (strain Xu316)</name>
    <name type="common">Yeast</name>
    <dbReference type="NCBI Taxonomy" id="1245528"/>
    <lineage>
        <taxon>Eukaryota</taxon>
        <taxon>Fungi</taxon>
        <taxon>Dikarya</taxon>
        <taxon>Ascomycota</taxon>
        <taxon>Saccharomycotina</taxon>
        <taxon>Pichiomycetes</taxon>
        <taxon>Debaryomycetaceae</taxon>
        <taxon>Candida/Lodderomyces clade</taxon>
        <taxon>Candida</taxon>
    </lineage>
</organism>
<dbReference type="STRING" id="1245528.M3IRX1"/>
<keyword evidence="4" id="KW-1185">Reference proteome</keyword>
<dbReference type="eggNOG" id="ENOG502S1BF">
    <property type="taxonomic scope" value="Eukaryota"/>
</dbReference>
<name>M3IRX1_CANMX</name>
<proteinExistence type="predicted"/>
<reference evidence="3 4" key="1">
    <citation type="submission" date="2013-02" db="EMBL/GenBank/DDBJ databases">
        <title>Genome sequence of Candida maltosa Xu316, a potential industrial strain for xylitol and ethanol production.</title>
        <authorList>
            <person name="Yu J."/>
            <person name="Wang Q."/>
            <person name="Geng X."/>
            <person name="Bao W."/>
            <person name="He P."/>
            <person name="Cai J."/>
        </authorList>
    </citation>
    <scope>NUCLEOTIDE SEQUENCE [LARGE SCALE GENOMIC DNA]</scope>
    <source>
        <strain evidence="4">Xu316</strain>
    </source>
</reference>
<sequence>MSYSSSNQPIRAPPLHSDYELIDGDPYFTRVISYFRPSDYLNWGAITAAFPLGMKLWEKIEPSDGRNMKPTPLSGTTIRVATLLGFAGGFCLAYVKSSQRFLGWRENEREVKMDRYEIKKKLSLGLLPYDEHLSTLDDRTKDVSNRNSQYSHTLFFLIPWLNTSHHPYHQVDLKKYYVDRKGEEEWGFKLKPLDEIYAKYGLKPYNQQ</sequence>
<gene>
    <name evidence="3" type="ORF">G210_0014</name>
</gene>
<dbReference type="HOGENOM" id="CLU_087364_1_0_1"/>
<dbReference type="Pfam" id="PF12853">
    <property type="entry name" value="NADH_u_ox_C"/>
    <property type="match status" value="1"/>
</dbReference>
<feature type="domain" description="NADH-ubiquinone oxidoreductase 21kDa subunit N-terminal" evidence="1">
    <location>
        <begin position="17"/>
        <end position="106"/>
    </location>
</feature>
<evidence type="ECO:0008006" key="5">
    <source>
        <dbReference type="Google" id="ProtNLM"/>
    </source>
</evidence>
<dbReference type="EMBL" id="AOGT01000763">
    <property type="protein sequence ID" value="EMG49281.1"/>
    <property type="molecule type" value="Genomic_DNA"/>
</dbReference>
<dbReference type="AlphaFoldDB" id="M3IRX1"/>
<accession>M3IRX1</accession>
<evidence type="ECO:0000313" key="4">
    <source>
        <dbReference type="Proteomes" id="UP000011777"/>
    </source>
</evidence>
<dbReference type="PANTHER" id="PTHR34062">
    <property type="entry name" value="OXIDOREDUCTASE 21 KDA SUBUNIT, PUTATIVE (AFU_ORTHOLOGUE AFUA_4G04750)-RELATED"/>
    <property type="match status" value="1"/>
</dbReference>
<dbReference type="InterPro" id="IPR019721">
    <property type="entry name" value="NADH-UbQ_OxRdtase_su21_N"/>
</dbReference>
<dbReference type="InterPro" id="IPR053229">
    <property type="entry name" value="NADH-Q_oxidrdct_subunit"/>
</dbReference>
<dbReference type="OrthoDB" id="196140at2759"/>
<dbReference type="Pfam" id="PF10785">
    <property type="entry name" value="NADH-u_ox-rdase"/>
    <property type="match status" value="1"/>
</dbReference>
<evidence type="ECO:0000313" key="3">
    <source>
        <dbReference type="EMBL" id="EMG49281.1"/>
    </source>
</evidence>
<feature type="non-terminal residue" evidence="3">
    <location>
        <position position="1"/>
    </location>
</feature>
<feature type="domain" description="NADH-ubiquinone oxidoreductase 21kDa subunit C-terminal fungi" evidence="2">
    <location>
        <begin position="115"/>
        <end position="200"/>
    </location>
</feature>
<dbReference type="OMA" id="TVPWFNF"/>
<comment type="caution">
    <text evidence="3">The sequence shown here is derived from an EMBL/GenBank/DDBJ whole genome shotgun (WGS) entry which is preliminary data.</text>
</comment>